<evidence type="ECO:0000313" key="2">
    <source>
        <dbReference type="EMBL" id="KAJ7004413.1"/>
    </source>
</evidence>
<keyword evidence="3" id="KW-1185">Reference proteome</keyword>
<gene>
    <name evidence="2" type="ORF">NC653_009324</name>
</gene>
<proteinExistence type="predicted"/>
<dbReference type="Proteomes" id="UP001164929">
    <property type="component" value="Chromosome 3"/>
</dbReference>
<feature type="coiled-coil region" evidence="1">
    <location>
        <begin position="101"/>
        <end position="135"/>
    </location>
</feature>
<comment type="caution">
    <text evidence="2">The sequence shown here is derived from an EMBL/GenBank/DDBJ whole genome shotgun (WGS) entry which is preliminary data.</text>
</comment>
<protein>
    <submittedName>
        <fullName evidence="2">Uncharacterized protein</fullName>
    </submittedName>
</protein>
<feature type="coiled-coil region" evidence="1">
    <location>
        <begin position="330"/>
        <end position="468"/>
    </location>
</feature>
<organism evidence="2 3">
    <name type="scientific">Populus alba x Populus x berolinensis</name>
    <dbReference type="NCBI Taxonomy" id="444605"/>
    <lineage>
        <taxon>Eukaryota</taxon>
        <taxon>Viridiplantae</taxon>
        <taxon>Streptophyta</taxon>
        <taxon>Embryophyta</taxon>
        <taxon>Tracheophyta</taxon>
        <taxon>Spermatophyta</taxon>
        <taxon>Magnoliopsida</taxon>
        <taxon>eudicotyledons</taxon>
        <taxon>Gunneridae</taxon>
        <taxon>Pentapetalae</taxon>
        <taxon>rosids</taxon>
        <taxon>fabids</taxon>
        <taxon>Malpighiales</taxon>
        <taxon>Salicaceae</taxon>
        <taxon>Saliceae</taxon>
        <taxon>Populus</taxon>
    </lineage>
</organism>
<evidence type="ECO:0000256" key="1">
    <source>
        <dbReference type="SAM" id="Coils"/>
    </source>
</evidence>
<name>A0AAD6R930_9ROSI</name>
<dbReference type="AlphaFoldDB" id="A0AAD6R930"/>
<dbReference type="EMBL" id="JAQIZT010000003">
    <property type="protein sequence ID" value="KAJ7004413.1"/>
    <property type="molecule type" value="Genomic_DNA"/>
</dbReference>
<sequence length="527" mass="60212">MNVLVLVCREGSSLETMGHDKCRRSKTETTFWFGRVAGGAKTNSAYGANQVPIEQYLSPLPGESPNTAHANLKRKAPETATYREKKRAIDRAYRLRCREKKMKTEQDVVVLTEENNKLKRENEQLKREGVQQLEMVQTQKEEMKVVKNKLCPLKDQLQTQNALVKEFSSPVASRKNNMDLQCENKRLRFQKSLLINKINDNDYLNPVQLQENYTELVQEKKALQPLSTMDDAYLLQLHTLSMGGAAIQAWLLHKTDTMEGATSNMWEMLPDIFSPADAGGLNALLFMEPSPSPSAELVSNQFPKTTDANLKGATRYTAAQKKRLADRAYRERCKELKMNTMNKLDELTIENDRLRRENDSLKKEEVLLLQTLQRQKDEMKQLEKEFGQLKGQLNSQNTVVEVLLKQLTGSNYEDPQRENTQLKHDINLLTKRIDNQENMNVTQLQAKIEQLENEKHSLQVIIDALCEKITKDKDRLGPQELASQEEHVQMKRNCSIQKFEDGGGPPPLAALQDSINYGVRPSIPTIT</sequence>
<reference evidence="2" key="1">
    <citation type="journal article" date="2023" name="Mol. Ecol. Resour.">
        <title>Chromosome-level genome assembly of a triploid poplar Populus alba 'Berolinensis'.</title>
        <authorList>
            <person name="Chen S."/>
            <person name="Yu Y."/>
            <person name="Wang X."/>
            <person name="Wang S."/>
            <person name="Zhang T."/>
            <person name="Zhou Y."/>
            <person name="He R."/>
            <person name="Meng N."/>
            <person name="Wang Y."/>
            <person name="Liu W."/>
            <person name="Liu Z."/>
            <person name="Liu J."/>
            <person name="Guo Q."/>
            <person name="Huang H."/>
            <person name="Sederoff R.R."/>
            <person name="Wang G."/>
            <person name="Qu G."/>
            <person name="Chen S."/>
        </authorList>
    </citation>
    <scope>NUCLEOTIDE SEQUENCE</scope>
    <source>
        <strain evidence="2">SC-2020</strain>
    </source>
</reference>
<evidence type="ECO:0000313" key="3">
    <source>
        <dbReference type="Proteomes" id="UP001164929"/>
    </source>
</evidence>
<keyword evidence="1" id="KW-0175">Coiled coil</keyword>
<accession>A0AAD6R930</accession>